<evidence type="ECO:0000256" key="4">
    <source>
        <dbReference type="RuleBase" id="RU000363"/>
    </source>
</evidence>
<proteinExistence type="inferred from homology"/>
<organism evidence="5 6">
    <name type="scientific">Pleurostoma richardsiae</name>
    <dbReference type="NCBI Taxonomy" id="41990"/>
    <lineage>
        <taxon>Eukaryota</taxon>
        <taxon>Fungi</taxon>
        <taxon>Dikarya</taxon>
        <taxon>Ascomycota</taxon>
        <taxon>Pezizomycotina</taxon>
        <taxon>Sordariomycetes</taxon>
        <taxon>Sordariomycetidae</taxon>
        <taxon>Calosphaeriales</taxon>
        <taxon>Pleurostomataceae</taxon>
        <taxon>Pleurostoma</taxon>
    </lineage>
</organism>
<evidence type="ECO:0000256" key="2">
    <source>
        <dbReference type="ARBA" id="ARBA00022857"/>
    </source>
</evidence>
<accession>A0AA38VJV7</accession>
<evidence type="ECO:0000256" key="1">
    <source>
        <dbReference type="ARBA" id="ARBA00006484"/>
    </source>
</evidence>
<dbReference type="InterPro" id="IPR045313">
    <property type="entry name" value="CBR1-like"/>
</dbReference>
<dbReference type="AlphaFoldDB" id="A0AA38VJV7"/>
<dbReference type="PANTHER" id="PTHR43963:SF6">
    <property type="entry name" value="CHAIN DEHYDROGENASE FAMILY PROTEIN, PUTATIVE (AFU_ORTHOLOGUE AFUA_3G15350)-RELATED"/>
    <property type="match status" value="1"/>
</dbReference>
<dbReference type="PRINTS" id="PR00080">
    <property type="entry name" value="SDRFAMILY"/>
</dbReference>
<keyword evidence="2" id="KW-0521">NADP</keyword>
<dbReference type="InterPro" id="IPR036291">
    <property type="entry name" value="NAD(P)-bd_dom_sf"/>
</dbReference>
<keyword evidence="6" id="KW-1185">Reference proteome</keyword>
<dbReference type="SUPFAM" id="SSF51735">
    <property type="entry name" value="NAD(P)-binding Rossmann-fold domains"/>
    <property type="match status" value="1"/>
</dbReference>
<dbReference type="GO" id="GO:0016616">
    <property type="term" value="F:oxidoreductase activity, acting on the CH-OH group of donors, NAD or NADP as acceptor"/>
    <property type="evidence" value="ECO:0007669"/>
    <property type="project" value="InterPro"/>
</dbReference>
<sequence length="250" mass="26122">MAASTSRPIAFITGANKGIGLAVANILASQHGYHVIVGSRNAEAGEKVAASLRAAGHAASSVQLDLASEPSINAAIRAIDRDFGHLDVLINNAGIFIDPVPGIDRPTPGPYELFSSTFATNVIGPAVLTEGLLPLLRKAEARPARIVFVSSRLGSLYHASSEENKFPDWKAYDASKAAVDMLTIQYARVLKPLGIKVNAVCPGLVSTDMTAKTEAGVSPEVGATSTVRMATLGEDGPTGTFTDRDGPVEW</sequence>
<dbReference type="Pfam" id="PF00106">
    <property type="entry name" value="adh_short"/>
    <property type="match status" value="1"/>
</dbReference>
<evidence type="ECO:0000313" key="6">
    <source>
        <dbReference type="Proteomes" id="UP001174694"/>
    </source>
</evidence>
<reference evidence="5" key="1">
    <citation type="submission" date="2022-07" db="EMBL/GenBank/DDBJ databases">
        <title>Fungi with potential for degradation of polypropylene.</title>
        <authorList>
            <person name="Gostincar C."/>
        </authorList>
    </citation>
    <scope>NUCLEOTIDE SEQUENCE</scope>
    <source>
        <strain evidence="5">EXF-13308</strain>
    </source>
</reference>
<dbReference type="PANTHER" id="PTHR43963">
    <property type="entry name" value="CARBONYL REDUCTASE 1-RELATED"/>
    <property type="match status" value="1"/>
</dbReference>
<evidence type="ECO:0000313" key="5">
    <source>
        <dbReference type="EMBL" id="KAJ9156131.1"/>
    </source>
</evidence>
<keyword evidence="3" id="KW-0560">Oxidoreductase</keyword>
<protein>
    <submittedName>
        <fullName evidence="5">Short chain dehydrogenase family protein</fullName>
    </submittedName>
</protein>
<dbReference type="InterPro" id="IPR002347">
    <property type="entry name" value="SDR_fam"/>
</dbReference>
<dbReference type="PRINTS" id="PR00081">
    <property type="entry name" value="GDHRDH"/>
</dbReference>
<comment type="caution">
    <text evidence="5">The sequence shown here is derived from an EMBL/GenBank/DDBJ whole genome shotgun (WGS) entry which is preliminary data.</text>
</comment>
<evidence type="ECO:0000256" key="3">
    <source>
        <dbReference type="ARBA" id="ARBA00023002"/>
    </source>
</evidence>
<gene>
    <name evidence="5" type="ORF">NKR23_g1122</name>
</gene>
<dbReference type="Gene3D" id="3.40.50.720">
    <property type="entry name" value="NAD(P)-binding Rossmann-like Domain"/>
    <property type="match status" value="1"/>
</dbReference>
<name>A0AA38VJV7_9PEZI</name>
<dbReference type="CDD" id="cd05324">
    <property type="entry name" value="carb_red_PTCR-like_SDR_c"/>
    <property type="match status" value="1"/>
</dbReference>
<comment type="similarity">
    <text evidence="1 4">Belongs to the short-chain dehydrogenases/reductases (SDR) family.</text>
</comment>
<dbReference type="EMBL" id="JANBVO010000002">
    <property type="protein sequence ID" value="KAJ9156131.1"/>
    <property type="molecule type" value="Genomic_DNA"/>
</dbReference>
<dbReference type="Proteomes" id="UP001174694">
    <property type="component" value="Unassembled WGS sequence"/>
</dbReference>